<dbReference type="Pfam" id="PF11760">
    <property type="entry name" value="CbiG_N"/>
    <property type="match status" value="1"/>
</dbReference>
<feature type="domain" description="CobE/GbiG C-terminal" evidence="1">
    <location>
        <begin position="217"/>
        <end position="334"/>
    </location>
</feature>
<dbReference type="EC" id="3.7.1.12" evidence="3"/>
<dbReference type="SUPFAM" id="SSF159664">
    <property type="entry name" value="CobE/GbiG C-terminal domain-like"/>
    <property type="match status" value="1"/>
</dbReference>
<dbReference type="GO" id="GO:0043779">
    <property type="term" value="F:cobalt-precorrin-5A acetaldehyde-lyase activity"/>
    <property type="evidence" value="ECO:0007669"/>
    <property type="project" value="UniProtKB-EC"/>
</dbReference>
<sequence length="348" mass="36890">MLVAHPTFYSPQKKHAITHSIIPLTKGGKQLAQRLTTLLPGSTVITSQGNIHRTLAQAWKDHDSLICIMATGIVVRSIAPLLQDKTVDPAVVVCDEQGHFAVSLLSGHLGGGNALAQKVANLLGGQAVITTASDVLGLTALDIWCRDMGFTVTDKQGLTRVMAKLVNTGSVTLYSEYPLPPFPPDIMLSKTPDTADLLVSCRTDQDRGAVLLYPKALVAGIGCNRNTPAEEISEALDHACRTHELARESVRNLASIDLKNDEPGLLAFAHAQNLPLDFYSPDQLNQVEGVAASAAVLRATGAKAVAEPAAILSSGNGPLLVQKMKFPNVTVAIAEICQPCTLPTTLMT</sequence>
<feature type="domain" description="Cobalamin synthesis G N-terminal" evidence="2">
    <location>
        <begin position="54"/>
        <end position="134"/>
    </location>
</feature>
<organism evidence="3 4">
    <name type="scientific">Candidatus Electrothrix aarhusensis</name>
    <dbReference type="NCBI Taxonomy" id="1859131"/>
    <lineage>
        <taxon>Bacteria</taxon>
        <taxon>Pseudomonadati</taxon>
        <taxon>Thermodesulfobacteriota</taxon>
        <taxon>Desulfobulbia</taxon>
        <taxon>Desulfobulbales</taxon>
        <taxon>Desulfobulbaceae</taxon>
        <taxon>Candidatus Electrothrix</taxon>
    </lineage>
</organism>
<dbReference type="Gene3D" id="3.40.50.11220">
    <property type="match status" value="1"/>
</dbReference>
<dbReference type="EMBL" id="MTKO01000085">
    <property type="protein sequence ID" value="RWX44953.1"/>
    <property type="molecule type" value="Genomic_DNA"/>
</dbReference>
<keyword evidence="3" id="KW-0456">Lyase</keyword>
<name>A0A3S3QXJ1_9BACT</name>
<protein>
    <submittedName>
        <fullName evidence="3">Cobalt-precorrin 5A acetaldehyde-lyase</fullName>
        <ecNumber evidence="3">3.7.1.12</ecNumber>
    </submittedName>
</protein>
<evidence type="ECO:0000313" key="4">
    <source>
        <dbReference type="Proteomes" id="UP000287853"/>
    </source>
</evidence>
<dbReference type="InterPro" id="IPR038029">
    <property type="entry name" value="GbiG_N_sf"/>
</dbReference>
<dbReference type="PANTHER" id="PTHR37477:SF1">
    <property type="entry name" value="COBALT-PRECORRIN-5A HYDROLASE"/>
    <property type="match status" value="1"/>
</dbReference>
<dbReference type="InterPro" id="IPR052553">
    <property type="entry name" value="CbiG_hydrolase"/>
</dbReference>
<reference evidence="3 4" key="1">
    <citation type="submission" date="2017-01" db="EMBL/GenBank/DDBJ databases">
        <title>The cable genome- insights into the physiology and evolution of filamentous bacteria capable of sulfide oxidation via long distance electron transfer.</title>
        <authorList>
            <person name="Schreiber L."/>
            <person name="Bjerg J.T."/>
            <person name="Boggild A."/>
            <person name="Van De Vossenberg J."/>
            <person name="Meysman F."/>
            <person name="Nielsen L.P."/>
            <person name="Schramm A."/>
            <person name="Kjeldsen K.U."/>
        </authorList>
    </citation>
    <scope>NUCLEOTIDE SEQUENCE [LARGE SCALE GENOMIC DNA]</scope>
    <source>
        <strain evidence="3">MCF</strain>
    </source>
</reference>
<gene>
    <name evidence="3" type="ORF">H206_01160</name>
</gene>
<dbReference type="AlphaFoldDB" id="A0A3S3QXJ1"/>
<keyword evidence="4" id="KW-1185">Reference proteome</keyword>
<dbReference type="InterPro" id="IPR002750">
    <property type="entry name" value="CobE/GbiG_C"/>
</dbReference>
<dbReference type="GO" id="GO:0009236">
    <property type="term" value="P:cobalamin biosynthetic process"/>
    <property type="evidence" value="ECO:0007669"/>
    <property type="project" value="InterPro"/>
</dbReference>
<dbReference type="PANTHER" id="PTHR37477">
    <property type="entry name" value="COBALT-PRECORRIN-5A HYDROLASE"/>
    <property type="match status" value="1"/>
</dbReference>
<evidence type="ECO:0000313" key="3">
    <source>
        <dbReference type="EMBL" id="RWX44953.1"/>
    </source>
</evidence>
<evidence type="ECO:0000259" key="2">
    <source>
        <dbReference type="Pfam" id="PF11760"/>
    </source>
</evidence>
<dbReference type="Pfam" id="PF01890">
    <property type="entry name" value="CbiG_C"/>
    <property type="match status" value="1"/>
</dbReference>
<dbReference type="GO" id="GO:0016829">
    <property type="term" value="F:lyase activity"/>
    <property type="evidence" value="ECO:0007669"/>
    <property type="project" value="UniProtKB-KW"/>
</dbReference>
<evidence type="ECO:0000259" key="1">
    <source>
        <dbReference type="Pfam" id="PF01890"/>
    </source>
</evidence>
<proteinExistence type="predicted"/>
<dbReference type="Proteomes" id="UP000287853">
    <property type="component" value="Unassembled WGS sequence"/>
</dbReference>
<keyword evidence="3" id="KW-0378">Hydrolase</keyword>
<dbReference type="SUPFAM" id="SSF159672">
    <property type="entry name" value="CbiG N-terminal domain-like"/>
    <property type="match status" value="1"/>
</dbReference>
<dbReference type="InterPro" id="IPR036518">
    <property type="entry name" value="CobE/GbiG_C_sf"/>
</dbReference>
<dbReference type="Gene3D" id="3.30.420.180">
    <property type="entry name" value="CobE/GbiG C-terminal domain"/>
    <property type="match status" value="1"/>
</dbReference>
<comment type="caution">
    <text evidence="3">The sequence shown here is derived from an EMBL/GenBank/DDBJ whole genome shotgun (WGS) entry which is preliminary data.</text>
</comment>
<dbReference type="InterPro" id="IPR021744">
    <property type="entry name" value="CbiG_N"/>
</dbReference>
<accession>A0A3S3QXJ1</accession>